<keyword evidence="5" id="KW-0963">Cytoplasm</keyword>
<comment type="catalytic activity">
    <reaction evidence="5">
        <text>pseudouridine(1915) in 23S rRNA + S-adenosyl-L-methionine = N(3)-methylpseudouridine(1915) in 23S rRNA + S-adenosyl-L-homocysteine + H(+)</text>
        <dbReference type="Rhea" id="RHEA:42752"/>
        <dbReference type="Rhea" id="RHEA-COMP:10221"/>
        <dbReference type="Rhea" id="RHEA-COMP:10222"/>
        <dbReference type="ChEBI" id="CHEBI:15378"/>
        <dbReference type="ChEBI" id="CHEBI:57856"/>
        <dbReference type="ChEBI" id="CHEBI:59789"/>
        <dbReference type="ChEBI" id="CHEBI:65314"/>
        <dbReference type="ChEBI" id="CHEBI:74486"/>
        <dbReference type="EC" id="2.1.1.177"/>
    </reaction>
</comment>
<comment type="subcellular location">
    <subcellularLocation>
        <location evidence="5">Cytoplasm</location>
    </subcellularLocation>
</comment>
<comment type="caution">
    <text evidence="6">The sequence shown here is derived from an EMBL/GenBank/DDBJ whole genome shotgun (WGS) entry which is preliminary data.</text>
</comment>
<reference evidence="7" key="1">
    <citation type="journal article" date="2019" name="Int. J. Syst. Evol. Microbiol.">
        <title>The Global Catalogue of Microorganisms (GCM) 10K type strain sequencing project: providing services to taxonomists for standard genome sequencing and annotation.</title>
        <authorList>
            <consortium name="The Broad Institute Genomics Platform"/>
            <consortium name="The Broad Institute Genome Sequencing Center for Infectious Disease"/>
            <person name="Wu L."/>
            <person name="Ma J."/>
        </authorList>
    </citation>
    <scope>NUCLEOTIDE SEQUENCE [LARGE SCALE GENOMIC DNA]</scope>
    <source>
        <strain evidence="7">JCM 32105</strain>
    </source>
</reference>
<dbReference type="Proteomes" id="UP001500067">
    <property type="component" value="Unassembled WGS sequence"/>
</dbReference>
<dbReference type="SUPFAM" id="SSF75217">
    <property type="entry name" value="alpha/beta knot"/>
    <property type="match status" value="1"/>
</dbReference>
<gene>
    <name evidence="5 6" type="primary">rlmH</name>
    <name evidence="6" type="ORF">GCM10023093_03110</name>
</gene>
<dbReference type="InterPro" id="IPR003742">
    <property type="entry name" value="RlmH-like"/>
</dbReference>
<evidence type="ECO:0000256" key="1">
    <source>
        <dbReference type="ARBA" id="ARBA00022603"/>
    </source>
</evidence>
<evidence type="ECO:0000256" key="4">
    <source>
        <dbReference type="ARBA" id="ARBA00038303"/>
    </source>
</evidence>
<evidence type="ECO:0000256" key="5">
    <source>
        <dbReference type="HAMAP-Rule" id="MF_00658"/>
    </source>
</evidence>
<dbReference type="CDD" id="cd18081">
    <property type="entry name" value="RlmH-like"/>
    <property type="match status" value="1"/>
</dbReference>
<dbReference type="HAMAP" id="MF_00658">
    <property type="entry name" value="23SrRNA_methyltr_H"/>
    <property type="match status" value="1"/>
</dbReference>
<keyword evidence="7" id="KW-1185">Reference proteome</keyword>
<name>A0ABP8N313_9BACT</name>
<proteinExistence type="inferred from homology"/>
<dbReference type="InterPro" id="IPR029028">
    <property type="entry name" value="Alpha/beta_knot_MTases"/>
</dbReference>
<feature type="binding site" evidence="5">
    <location>
        <begin position="124"/>
        <end position="129"/>
    </location>
    <ligand>
        <name>S-adenosyl-L-methionine</name>
        <dbReference type="ChEBI" id="CHEBI:59789"/>
    </ligand>
</feature>
<organism evidence="6 7">
    <name type="scientific">Nemorincola caseinilytica</name>
    <dbReference type="NCBI Taxonomy" id="2054315"/>
    <lineage>
        <taxon>Bacteria</taxon>
        <taxon>Pseudomonadati</taxon>
        <taxon>Bacteroidota</taxon>
        <taxon>Chitinophagia</taxon>
        <taxon>Chitinophagales</taxon>
        <taxon>Chitinophagaceae</taxon>
        <taxon>Nemorincola</taxon>
    </lineage>
</organism>
<evidence type="ECO:0000256" key="2">
    <source>
        <dbReference type="ARBA" id="ARBA00022679"/>
    </source>
</evidence>
<dbReference type="Gene3D" id="3.40.1280.10">
    <property type="match status" value="1"/>
</dbReference>
<feature type="binding site" evidence="5">
    <location>
        <position position="73"/>
    </location>
    <ligand>
        <name>S-adenosyl-L-methionine</name>
        <dbReference type="ChEBI" id="CHEBI:59789"/>
    </ligand>
</feature>
<comment type="subunit">
    <text evidence="5">Homodimer.</text>
</comment>
<evidence type="ECO:0000313" key="7">
    <source>
        <dbReference type="Proteomes" id="UP001500067"/>
    </source>
</evidence>
<sequence length="157" mass="18175">MHIEIWSLGKDNEPHIEEGVRLYFKKIQPWNTIELVTLQIPRKYATADAATAKRLEEELLLKRLQQHHYLVLLDERGKLLNSPQWATQLQQMMNQGVKTLVILIGGAYGVTDAVRSRAKQVWSLSALVFPHQLVRLIVAEQVYRSLSILNNSQYHHE</sequence>
<feature type="binding site" evidence="5">
    <location>
        <position position="105"/>
    </location>
    <ligand>
        <name>S-adenosyl-L-methionine</name>
        <dbReference type="ChEBI" id="CHEBI:59789"/>
    </ligand>
</feature>
<dbReference type="RefSeq" id="WP_345077495.1">
    <property type="nucleotide sequence ID" value="NZ_BAABFA010000004.1"/>
</dbReference>
<dbReference type="EC" id="2.1.1.177" evidence="5"/>
<accession>A0ABP8N313</accession>
<evidence type="ECO:0000256" key="3">
    <source>
        <dbReference type="ARBA" id="ARBA00022691"/>
    </source>
</evidence>
<dbReference type="PANTHER" id="PTHR33603">
    <property type="entry name" value="METHYLTRANSFERASE"/>
    <property type="match status" value="1"/>
</dbReference>
<dbReference type="PIRSF" id="PIRSF004505">
    <property type="entry name" value="MT_bac"/>
    <property type="match status" value="1"/>
</dbReference>
<comment type="function">
    <text evidence="5">Specifically methylates the pseudouridine at position 1915 (m3Psi1915) in 23S rRNA.</text>
</comment>
<protein>
    <recommendedName>
        <fullName evidence="5">Ribosomal RNA large subunit methyltransferase H</fullName>
        <ecNumber evidence="5">2.1.1.177</ecNumber>
    </recommendedName>
    <alternativeName>
        <fullName evidence="5">23S rRNA (pseudouridine1915-N3)-methyltransferase</fullName>
    </alternativeName>
    <alternativeName>
        <fullName evidence="5">23S rRNA m3Psi1915 methyltransferase</fullName>
    </alternativeName>
    <alternativeName>
        <fullName evidence="5">rRNA (pseudouridine-N3-)-methyltransferase RlmH</fullName>
    </alternativeName>
</protein>
<dbReference type="EMBL" id="BAABFA010000004">
    <property type="protein sequence ID" value="GAA4460453.1"/>
    <property type="molecule type" value="Genomic_DNA"/>
</dbReference>
<dbReference type="PANTHER" id="PTHR33603:SF1">
    <property type="entry name" value="RIBOSOMAL RNA LARGE SUBUNIT METHYLTRANSFERASE H"/>
    <property type="match status" value="1"/>
</dbReference>
<keyword evidence="2 5" id="KW-0808">Transferase</keyword>
<keyword evidence="3 5" id="KW-0949">S-adenosyl-L-methionine</keyword>
<keyword evidence="5" id="KW-0698">rRNA processing</keyword>
<dbReference type="Pfam" id="PF02590">
    <property type="entry name" value="SPOUT_MTase"/>
    <property type="match status" value="1"/>
</dbReference>
<evidence type="ECO:0000313" key="6">
    <source>
        <dbReference type="EMBL" id="GAA4460453.1"/>
    </source>
</evidence>
<keyword evidence="1 5" id="KW-0489">Methyltransferase</keyword>
<comment type="similarity">
    <text evidence="4 5">Belongs to the RNA methyltransferase RlmH family.</text>
</comment>
<dbReference type="InterPro" id="IPR029026">
    <property type="entry name" value="tRNA_m1G_MTases_N"/>
</dbReference>